<protein>
    <recommendedName>
        <fullName evidence="8">Reverse transcriptase zinc-binding domain-containing protein</fullName>
    </recommendedName>
</protein>
<organism evidence="6 7">
    <name type="scientific">Canna indica</name>
    <name type="common">Indian-shot</name>
    <dbReference type="NCBI Taxonomy" id="4628"/>
    <lineage>
        <taxon>Eukaryota</taxon>
        <taxon>Viridiplantae</taxon>
        <taxon>Streptophyta</taxon>
        <taxon>Embryophyta</taxon>
        <taxon>Tracheophyta</taxon>
        <taxon>Spermatophyta</taxon>
        <taxon>Magnoliopsida</taxon>
        <taxon>Liliopsida</taxon>
        <taxon>Zingiberales</taxon>
        <taxon>Cannaceae</taxon>
        <taxon>Canna</taxon>
    </lineage>
</organism>
<sequence>MQSALSAKRVYSLLDGNSSIWGDLVSAKLFDPDLALSVFSINLALNPEDDKWVWVLENNGLVSCKSAYRYLACSYAHGRDNPPKWSAIWKLSIGPRVKHFTWKICEALAVKSAKEDALRYRCCFLWVDVEPAALVEQLGRQVEEMVAAGVIEELAQYFAVEAVPKAGESRHLGLGKAIGVAQFREYFGAKDRGT</sequence>
<name>A0AAQ3KF75_9LILI</name>
<evidence type="ECO:0000256" key="4">
    <source>
        <dbReference type="ARBA" id="ARBA00022741"/>
    </source>
</evidence>
<dbReference type="Gene3D" id="1.10.287.890">
    <property type="entry name" value="Crystal structure of tRNA isopentenylpyrophosphate transferase (bh2366) domain"/>
    <property type="match status" value="1"/>
</dbReference>
<evidence type="ECO:0000256" key="3">
    <source>
        <dbReference type="ARBA" id="ARBA00022712"/>
    </source>
</evidence>
<evidence type="ECO:0000313" key="7">
    <source>
        <dbReference type="Proteomes" id="UP001327560"/>
    </source>
</evidence>
<dbReference type="GO" id="GO:0006400">
    <property type="term" value="P:tRNA modification"/>
    <property type="evidence" value="ECO:0007669"/>
    <property type="project" value="TreeGrafter"/>
</dbReference>
<evidence type="ECO:0000256" key="1">
    <source>
        <dbReference type="ARBA" id="ARBA00005842"/>
    </source>
</evidence>
<dbReference type="AlphaFoldDB" id="A0AAQ3KF75"/>
<dbReference type="InterPro" id="IPR027417">
    <property type="entry name" value="P-loop_NTPase"/>
</dbReference>
<dbReference type="Gene3D" id="3.40.50.300">
    <property type="entry name" value="P-loop containing nucleotide triphosphate hydrolases"/>
    <property type="match status" value="1"/>
</dbReference>
<keyword evidence="4" id="KW-0547">Nucleotide-binding</keyword>
<evidence type="ECO:0008006" key="8">
    <source>
        <dbReference type="Google" id="ProtNLM"/>
    </source>
</evidence>
<evidence type="ECO:0000256" key="2">
    <source>
        <dbReference type="ARBA" id="ARBA00022679"/>
    </source>
</evidence>
<dbReference type="Pfam" id="PF01715">
    <property type="entry name" value="IPPT"/>
    <property type="match status" value="1"/>
</dbReference>
<dbReference type="PANTHER" id="PTHR11088">
    <property type="entry name" value="TRNA DIMETHYLALLYLTRANSFERASE"/>
    <property type="match status" value="1"/>
</dbReference>
<dbReference type="GO" id="GO:0005739">
    <property type="term" value="C:mitochondrion"/>
    <property type="evidence" value="ECO:0007669"/>
    <property type="project" value="TreeGrafter"/>
</dbReference>
<dbReference type="GO" id="GO:0052381">
    <property type="term" value="F:tRNA dimethylallyltransferase activity"/>
    <property type="evidence" value="ECO:0007669"/>
    <property type="project" value="TreeGrafter"/>
</dbReference>
<reference evidence="6 7" key="1">
    <citation type="submission" date="2023-10" db="EMBL/GenBank/DDBJ databases">
        <title>Chromosome-scale genome assembly provides insights into flower coloration mechanisms of Canna indica.</title>
        <authorList>
            <person name="Li C."/>
        </authorList>
    </citation>
    <scope>NUCLEOTIDE SEQUENCE [LARGE SCALE GENOMIC DNA]</scope>
    <source>
        <tissue evidence="6">Flower</tissue>
    </source>
</reference>
<keyword evidence="5" id="KW-0067">ATP-binding</keyword>
<keyword evidence="3" id="KW-0203">Cytokinin biosynthesis</keyword>
<gene>
    <name evidence="6" type="ORF">Cni_G16490</name>
</gene>
<comment type="similarity">
    <text evidence="1">Belongs to the IPP transferase family.</text>
</comment>
<dbReference type="PANTHER" id="PTHR11088:SF86">
    <property type="entry name" value="ADENYLATE ISOPENTENYLTRANSFERASE 4-RELATED"/>
    <property type="match status" value="1"/>
</dbReference>
<dbReference type="Proteomes" id="UP001327560">
    <property type="component" value="Chromosome 5"/>
</dbReference>
<keyword evidence="2" id="KW-0808">Transferase</keyword>
<accession>A0AAQ3KF75</accession>
<dbReference type="InterPro" id="IPR039657">
    <property type="entry name" value="Dimethylallyltransferase"/>
</dbReference>
<evidence type="ECO:0000256" key="5">
    <source>
        <dbReference type="ARBA" id="ARBA00022840"/>
    </source>
</evidence>
<proteinExistence type="inferred from homology"/>
<dbReference type="GO" id="GO:0009691">
    <property type="term" value="P:cytokinin biosynthetic process"/>
    <property type="evidence" value="ECO:0007669"/>
    <property type="project" value="UniProtKB-KW"/>
</dbReference>
<evidence type="ECO:0000313" key="6">
    <source>
        <dbReference type="EMBL" id="WOL07743.1"/>
    </source>
</evidence>
<dbReference type="GO" id="GO:0005524">
    <property type="term" value="F:ATP binding"/>
    <property type="evidence" value="ECO:0007669"/>
    <property type="project" value="UniProtKB-KW"/>
</dbReference>
<dbReference type="EMBL" id="CP136894">
    <property type="protein sequence ID" value="WOL07743.1"/>
    <property type="molecule type" value="Genomic_DNA"/>
</dbReference>
<keyword evidence="7" id="KW-1185">Reference proteome</keyword>